<sequence length="445" mass="50587">MYEKEETKLNDFRERLEQVPLPIEKADAAIMQGLERAKRDKMQTRAKRKRTFWSLAVAALLMLTVVTTIRVSPTFANAVASIPGMETFVELIQDDKGLTAIFENDYYQPIGESQTIGHTTMTIDGVVLDESGMDIFYTIESPAEMDDIIINTPVLKNQQQELDSASISYSSPVPEEESPKIYTDILKYTFEDSMNFEDLSFTLELETILNGDLFDFSIPFVVPENVKPSVVYDMNKEVEVEGQKFTIEDVTIHPLRVGIKISFDPANTKKILQFEDMRLEDDNGEIWSSISNGISATGDIEDGEMLYYIQSNYFEKPKQLYLRINKIQAVDKEDAYFLVDTDQNLLVHSPKDGKLALTKSSRTGFEMTLKLDSENEHTYGIDRNITDTTGAPIEMRYSGISSGYEDRQIIDIGIEDTGYLNPVKVELFSYPNYINSNLKIELPKK</sequence>
<dbReference type="OrthoDB" id="2725974at2"/>
<dbReference type="Pfam" id="PF18705">
    <property type="entry name" value="DUF5643"/>
    <property type="match status" value="1"/>
</dbReference>
<dbReference type="RefSeq" id="WP_049694875.1">
    <property type="nucleotide sequence ID" value="NZ_CP016540.2"/>
</dbReference>
<feature type="domain" description="DUF4179" evidence="2">
    <location>
        <begin position="47"/>
        <end position="141"/>
    </location>
</feature>
<organism evidence="4 5">
    <name type="scientific">Planococcus versutus</name>
    <dbReference type="NCBI Taxonomy" id="1302659"/>
    <lineage>
        <taxon>Bacteria</taxon>
        <taxon>Bacillati</taxon>
        <taxon>Bacillota</taxon>
        <taxon>Bacilli</taxon>
        <taxon>Bacillales</taxon>
        <taxon>Caryophanaceae</taxon>
        <taxon>Planococcus</taxon>
    </lineage>
</organism>
<dbReference type="EMBL" id="CP016540">
    <property type="protein sequence ID" value="ANU26238.1"/>
    <property type="molecule type" value="Genomic_DNA"/>
</dbReference>
<keyword evidence="1" id="KW-1133">Transmembrane helix</keyword>
<accession>A0A1B1RZ46</accession>
<evidence type="ECO:0000259" key="2">
    <source>
        <dbReference type="Pfam" id="PF13786"/>
    </source>
</evidence>
<gene>
    <name evidence="4" type="ORF">I858_004230</name>
</gene>
<dbReference type="Proteomes" id="UP000053354">
    <property type="component" value="Chromosome"/>
</dbReference>
<dbReference type="AlphaFoldDB" id="A0A1B1RZ46"/>
<dbReference type="InterPro" id="IPR025436">
    <property type="entry name" value="DUF4179"/>
</dbReference>
<protein>
    <recommendedName>
        <fullName evidence="6">DUF4179 domain-containing protein</fullName>
    </recommendedName>
</protein>
<evidence type="ECO:0000256" key="1">
    <source>
        <dbReference type="SAM" id="Phobius"/>
    </source>
</evidence>
<evidence type="ECO:0000259" key="3">
    <source>
        <dbReference type="Pfam" id="PF18705"/>
    </source>
</evidence>
<dbReference type="STRING" id="1302659.I858_004230"/>
<reference evidence="4" key="1">
    <citation type="submission" date="2016-10" db="EMBL/GenBank/DDBJ databases">
        <authorList>
            <person name="See-Too W.S."/>
        </authorList>
    </citation>
    <scope>NUCLEOTIDE SEQUENCE</scope>
    <source>
        <strain evidence="4">L10.15</strain>
    </source>
</reference>
<dbReference type="KEGG" id="pll:I858_004230"/>
<name>A0A1B1RZ46_9BACL</name>
<keyword evidence="5" id="KW-1185">Reference proteome</keyword>
<proteinExistence type="predicted"/>
<dbReference type="Gene3D" id="2.60.40.1630">
    <property type="entry name" value="bacillus anthracis domain"/>
    <property type="match status" value="1"/>
</dbReference>
<feature type="transmembrane region" description="Helical" evidence="1">
    <location>
        <begin position="51"/>
        <end position="71"/>
    </location>
</feature>
<dbReference type="Pfam" id="PF13786">
    <property type="entry name" value="DUF4179"/>
    <property type="match status" value="1"/>
</dbReference>
<keyword evidence="1" id="KW-0472">Membrane</keyword>
<dbReference type="InterPro" id="IPR040680">
    <property type="entry name" value="DUF5643"/>
</dbReference>
<evidence type="ECO:0000313" key="5">
    <source>
        <dbReference type="Proteomes" id="UP000053354"/>
    </source>
</evidence>
<keyword evidence="1" id="KW-0812">Transmembrane</keyword>
<evidence type="ECO:0000313" key="4">
    <source>
        <dbReference type="EMBL" id="ANU26238.1"/>
    </source>
</evidence>
<feature type="domain" description="DUF5643" evidence="3">
    <location>
        <begin position="230"/>
        <end position="340"/>
    </location>
</feature>
<evidence type="ECO:0008006" key="6">
    <source>
        <dbReference type="Google" id="ProtNLM"/>
    </source>
</evidence>